<dbReference type="Ensembl" id="ENST00000472379.2">
    <property type="protein sequence ID" value="ENSP00000498199.1"/>
    <property type="gene ID" value="ENSG00000119979.19"/>
</dbReference>
<reference evidence="1 2" key="3">
    <citation type="journal article" date="2004" name="Nature">
        <title>Finishing the euchromatic sequence of the human genome.</title>
        <authorList>
            <consortium name="International Human Genome Sequencing Consortium"/>
        </authorList>
    </citation>
    <scope>NUCLEOTIDE SEQUENCE [LARGE SCALE GENOMIC DNA]</scope>
</reference>
<sequence>MAAAEVADTQLMLGVGLIALTKDRGAVGNV</sequence>
<dbReference type="MassIVE" id="A0A3B3IUD3"/>
<dbReference type="Ensembl" id="ENST00000472379.2">
    <property type="protein sequence ID" value="ENSP00000498199.1"/>
    <property type="gene ID" value="ENSG00000119979.18"/>
</dbReference>
<gene>
    <name evidence="1" type="primary">DENND10</name>
</gene>
<protein>
    <submittedName>
        <fullName evidence="1">DENN domain containing 10</fullName>
    </submittedName>
</protein>
<proteinExistence type="predicted"/>
<dbReference type="Antibodypedia" id="49417">
    <property type="antibodies" value="46 antibodies from 14 providers"/>
</dbReference>
<dbReference type="GeneTree" id="ENSGT00390000014431"/>
<dbReference type="Bgee" id="ENSG00000119979">
    <property type="expression patterns" value="Expressed in monocyte and 96 other cell types or tissues"/>
</dbReference>
<evidence type="ECO:0000313" key="1">
    <source>
        <dbReference type="Ensembl" id="ENSP00000498199.1"/>
    </source>
</evidence>
<dbReference type="OrthoDB" id="66409at2759"/>
<name>A0A3B3IUD3_HUMAN</name>
<reference evidence="1" key="2">
    <citation type="journal article" date="2004" name="Nature">
        <title>The DNA sequence and comparative analysis of human chromosome 10.</title>
        <authorList>
            <person name="Deloukas P."/>
            <person name="Earthrowl M.E."/>
            <person name="Grafham D.V."/>
            <person name="Rubenfield M."/>
            <person name="French L."/>
            <person name="Steward C.A."/>
            <person name="Sims S.K."/>
            <person name="Jones M.C."/>
            <person name="Searle S."/>
            <person name="Scott C."/>
            <person name="Howe K."/>
            <person name="Hunt S.E."/>
            <person name="Andrews T.D."/>
            <person name="Gilbert J.G."/>
            <person name="Swarbreck D."/>
            <person name="Ashurst J.L."/>
            <person name="Taylor A."/>
            <person name="Battles J."/>
            <person name="Bird C.P."/>
            <person name="Ainscough R."/>
            <person name="Almeida J.P."/>
            <person name="Ashwell R.I."/>
            <person name="Ambrose K.D."/>
            <person name="Babbage A.K."/>
            <person name="Bagguley C.L."/>
            <person name="Bailey J."/>
            <person name="Banerjee R."/>
            <person name="Bates K."/>
            <person name="Beasley H."/>
            <person name="Bray-Allen S."/>
            <person name="Brown A.J."/>
            <person name="Brown J.Y."/>
            <person name="Burford D.C."/>
            <person name="Burrill W."/>
            <person name="Burton J."/>
            <person name="Cahill P."/>
            <person name="Camire D."/>
            <person name="Carter N.P."/>
            <person name="Chapman J.C."/>
            <person name="Clark S.Y."/>
            <person name="Clarke G."/>
            <person name="Clee C.M."/>
            <person name="Clegg S."/>
            <person name="Corby N."/>
            <person name="Coulson A."/>
            <person name="Dhami P."/>
            <person name="Dutta I."/>
            <person name="Dunn M."/>
            <person name="Faulkner L."/>
            <person name="Frankish A."/>
            <person name="Frankland J.A."/>
            <person name="Garner P."/>
            <person name="Garnett J."/>
            <person name="Gribble S."/>
            <person name="Griffiths C."/>
            <person name="Grocock R."/>
            <person name="Gustafson E."/>
            <person name="Hammond S."/>
            <person name="Harley J.L."/>
            <person name="Hart E."/>
            <person name="Heath P.D."/>
            <person name="Ho T.P."/>
            <person name="Hopkins B."/>
            <person name="Horne J."/>
            <person name="Howden P.J."/>
            <person name="Huckle E."/>
            <person name="Hynds C."/>
            <person name="Johnson C."/>
            <person name="Johnson D."/>
            <person name="Kana A."/>
            <person name="Kay M."/>
            <person name="Kimberley A.M."/>
            <person name="Kershaw J.K."/>
            <person name="Kokkinaki M."/>
            <person name="Laird G.K."/>
            <person name="Lawlor S."/>
            <person name="Lee H.M."/>
            <person name="Leongamornlert D.A."/>
            <person name="Laird G."/>
            <person name="Lloyd C."/>
            <person name="Lloyd D.M."/>
            <person name="Loveland J."/>
            <person name="Lovell J."/>
            <person name="McLaren S."/>
            <person name="McLay K.E."/>
            <person name="McMurray A."/>
            <person name="Mashreghi-Mohammadi M."/>
            <person name="Matthews L."/>
            <person name="Milne S."/>
            <person name="Nickerson T."/>
            <person name="Nguyen M."/>
            <person name="Overton-Larty E."/>
            <person name="Palmer S.A."/>
            <person name="Pearce A.V."/>
            <person name="Peck A.I."/>
            <person name="Pelan S."/>
            <person name="Phillimore B."/>
            <person name="Porter K."/>
            <person name="Rice C.M."/>
            <person name="Rogosin A."/>
            <person name="Ross M.T."/>
            <person name="Sarafidou T."/>
            <person name="Sehra H.K."/>
            <person name="Shownkeen R."/>
            <person name="Skuce C.D."/>
            <person name="Smith M."/>
            <person name="Standring L."/>
            <person name="Sycamore N."/>
            <person name="Tester J."/>
            <person name="Thorpe A."/>
            <person name="Torcasso W."/>
            <person name="Tracey A."/>
            <person name="Tromans A."/>
            <person name="Tsolas J."/>
            <person name="Wall M."/>
            <person name="Walsh J."/>
            <person name="Wang H."/>
            <person name="Weinstock K."/>
            <person name="West A.P."/>
            <person name="Willey D.L."/>
            <person name="Whitehead S.L."/>
            <person name="Wilming L."/>
            <person name="Wray P.W."/>
            <person name="Young L."/>
            <person name="Chen Y."/>
            <person name="Lovering R.C."/>
            <person name="Moschonas N.K."/>
            <person name="Siebert R."/>
            <person name="Fechtel K."/>
            <person name="Bentley D."/>
            <person name="Durbin R."/>
            <person name="Hubbard T."/>
            <person name="Doucette-Stamm L."/>
            <person name="Beck S."/>
            <person name="Smith D.R."/>
            <person name="Rogers J."/>
        </authorList>
    </citation>
    <scope>NUCLEOTIDE SEQUENCE [LARGE SCALE GENOMIC DNA]</scope>
</reference>
<reference evidence="1" key="4">
    <citation type="submission" date="2025-08" db="UniProtKB">
        <authorList>
            <consortium name="Ensembl"/>
        </authorList>
    </citation>
    <scope>IDENTIFICATION</scope>
</reference>
<dbReference type="VEuPathDB" id="HostDB:ENSG00000119979"/>
<accession>A0A3B3IUD3</accession>
<dbReference type="ChiTaRS" id="FAM45A">
    <property type="organism name" value="human"/>
</dbReference>
<reference evidence="1 2" key="1">
    <citation type="journal article" date="2001" name="Nature">
        <title>Initial sequencing and analysis of the human genome.</title>
        <authorList>
            <consortium name="International Human Genome Sequencing Consortium"/>
            <person name="Lander E.S."/>
            <person name="Linton L.M."/>
            <person name="Birren B."/>
            <person name="Nusbaum C."/>
            <person name="Zody M.C."/>
            <person name="Baldwin J."/>
            <person name="Devon K."/>
            <person name="Dewar K."/>
            <person name="Doyle M."/>
            <person name="FitzHugh W."/>
            <person name="Funke R."/>
            <person name="Gage D."/>
            <person name="Harris K."/>
            <person name="Heaford A."/>
            <person name="Howland J."/>
            <person name="Kann L."/>
            <person name="Lehoczky J."/>
            <person name="LeVine R."/>
            <person name="McEwan P."/>
            <person name="McKernan K."/>
            <person name="Meldrim J."/>
            <person name="Mesirov J.P."/>
            <person name="Miranda C."/>
            <person name="Morris W."/>
            <person name="Naylor J."/>
            <person name="Raymond C."/>
            <person name="Rosetti M."/>
            <person name="Santos R."/>
            <person name="Sheridan A."/>
            <person name="Sougnez C."/>
            <person name="Stange-Thomann N."/>
            <person name="Stojanovic N."/>
            <person name="Subramanian A."/>
            <person name="Wyman D."/>
            <person name="Rogers J."/>
            <person name="Sulston J."/>
            <person name="Ainscough R."/>
            <person name="Beck S."/>
            <person name="Bentley D."/>
            <person name="Burton J."/>
            <person name="Clee C."/>
            <person name="Carter N."/>
            <person name="Coulson A."/>
            <person name="Deadman R."/>
            <person name="Deloukas P."/>
            <person name="Dunham A."/>
            <person name="Dunham I."/>
            <person name="Durbin R."/>
            <person name="French L."/>
            <person name="Grafham D."/>
            <person name="Gregory S."/>
            <person name="Hubbard T."/>
            <person name="Humphray S."/>
            <person name="Hunt A."/>
            <person name="Jones M."/>
            <person name="Lloyd C."/>
            <person name="McMurray A."/>
            <person name="Matthews L."/>
            <person name="Mercer S."/>
            <person name="Milne S."/>
            <person name="Mullikin J.C."/>
            <person name="Mungall A."/>
            <person name="Plumb R."/>
            <person name="Ross M."/>
            <person name="Shownkeen R."/>
            <person name="Sims S."/>
            <person name="Waterston R.H."/>
            <person name="Wilson R.K."/>
            <person name="Hillier L.W."/>
            <person name="McPherson J.D."/>
            <person name="Marra M.A."/>
            <person name="Mardis E.R."/>
            <person name="Fulton L.A."/>
            <person name="Chinwalla A.T."/>
            <person name="Pepin K.H."/>
            <person name="Gish W.R."/>
            <person name="Chissoe S.L."/>
            <person name="Wendl M.C."/>
            <person name="Delehaunty K.D."/>
            <person name="Miner T.L."/>
            <person name="Delehaunty A."/>
            <person name="Kramer J.B."/>
            <person name="Cook L.L."/>
            <person name="Fulton R.S."/>
            <person name="Johnson D.L."/>
            <person name="Minx P.J."/>
            <person name="Clifton S.W."/>
            <person name="Hawkins T."/>
            <person name="Branscomb E."/>
            <person name="Predki P."/>
            <person name="Richardson P."/>
            <person name="Wenning S."/>
            <person name="Slezak T."/>
            <person name="Doggett N."/>
            <person name="Cheng J.F."/>
            <person name="Olsen A."/>
            <person name="Lucas S."/>
            <person name="Elkin C."/>
            <person name="Uberbacher E."/>
            <person name="Frazier M."/>
            <person name="Gibbs R.A."/>
            <person name="Muzny D.M."/>
            <person name="Scherer S.E."/>
            <person name="Bouck J.B."/>
            <person name="Sodergren E.J."/>
            <person name="Worley K.C."/>
            <person name="Rives C.M."/>
            <person name="Gorrell J.H."/>
            <person name="Metzker M.L."/>
            <person name="Naylor S.L."/>
            <person name="Kucherlapati R.S."/>
            <person name="Nelson D.L."/>
            <person name="Weinstock G.M."/>
            <person name="Sakaki Y."/>
            <person name="Fujiyama A."/>
            <person name="Hattori M."/>
            <person name="Yada T."/>
            <person name="Toyoda A."/>
            <person name="Itoh T."/>
            <person name="Kawagoe C."/>
            <person name="Watanabe H."/>
            <person name="Totoki Y."/>
            <person name="Taylor T."/>
            <person name="Weissenbach J."/>
            <person name="Heilig R."/>
            <person name="Saurin W."/>
            <person name="Artiguenave F."/>
            <person name="Brottier P."/>
            <person name="Bruls T."/>
            <person name="Pelletier E."/>
            <person name="Robert C."/>
            <person name="Wincker P."/>
            <person name="Smith D.R."/>
            <person name="Doucette-Stamm L."/>
            <person name="Rubenfield M."/>
            <person name="Weinstock K."/>
            <person name="Lee H.M."/>
            <person name="Dubois J."/>
            <person name="Rosenthal A."/>
            <person name="Platzer M."/>
            <person name="Nyakatura G."/>
            <person name="Taudien S."/>
            <person name="Rump A."/>
            <person name="Yang H."/>
            <person name="Yu J."/>
            <person name="Wang J."/>
            <person name="Huang G."/>
            <person name="Gu J."/>
            <person name="Hood L."/>
            <person name="Rowen L."/>
            <person name="Madan A."/>
            <person name="Qin S."/>
            <person name="Davis R.W."/>
            <person name="Federspiel N.A."/>
            <person name="Abola A.P."/>
            <person name="Proctor M.J."/>
            <person name="Myers R.M."/>
            <person name="Schmutz J."/>
            <person name="Dickson M."/>
            <person name="Grimwood J."/>
            <person name="Cox D.R."/>
            <person name="Olson M.V."/>
            <person name="Kaul R."/>
            <person name="Raymond C."/>
            <person name="Shimizu N."/>
            <person name="Kawasaki K."/>
            <person name="Minoshima S."/>
            <person name="Evans G.A."/>
            <person name="Athanasiou M."/>
            <person name="Schultz R."/>
            <person name="Roe B.A."/>
            <person name="Chen F."/>
            <person name="Pan H."/>
            <person name="Ramser J."/>
            <person name="Lehrach H."/>
            <person name="Reinhardt R."/>
            <person name="McCombie W.R."/>
            <person name="de la Bastide M."/>
            <person name="Dedhia N."/>
            <person name="Blocker H."/>
            <person name="Hornischer K."/>
            <person name="Nordsiek G."/>
            <person name="Agarwala R."/>
            <person name="Aravind L."/>
            <person name="Bailey J.A."/>
            <person name="Bateman A."/>
            <person name="Batzoglou S."/>
            <person name="Birney E."/>
            <person name="Bork P."/>
            <person name="Brown D.G."/>
            <person name="Burge C.B."/>
            <person name="Cerutti L."/>
            <person name="Chen H.C."/>
            <person name="Church D."/>
            <person name="Clamp M."/>
            <person name="Copley R.R."/>
            <person name="Doerks T."/>
            <person name="Eddy S.R."/>
            <person name="Eichler E.E."/>
            <person name="Furey T.S."/>
            <person name="Galagan J."/>
            <person name="Gilbert J.G."/>
            <person name="Harmon C."/>
            <person name="Hayashizaki Y."/>
            <person name="Haussler D."/>
            <person name="Hermjakob H."/>
            <person name="Hokamp K."/>
            <person name="Jang W."/>
            <person name="Johnson L.S."/>
            <person name="Jones T.A."/>
            <person name="Kasif S."/>
            <person name="Kaspryzk A."/>
            <person name="Kennedy S."/>
            <person name="Kent W.J."/>
            <person name="Kitts P."/>
            <person name="Koonin E.V."/>
            <person name="Korf I."/>
            <person name="Kulp D."/>
            <person name="Lancet D."/>
            <person name="Lowe T.M."/>
            <person name="McLysaght A."/>
            <person name="Mikkelsen T."/>
            <person name="Moran J.V."/>
            <person name="Mulder N."/>
            <person name="Pollara V.J."/>
            <person name="Ponting C.P."/>
            <person name="Schuler G."/>
            <person name="Schultz J."/>
            <person name="Slater G."/>
            <person name="Smit A.F."/>
            <person name="Stupka E."/>
            <person name="Szustakowski J."/>
            <person name="Thierry-Mieg D."/>
            <person name="Thierry-Mieg J."/>
            <person name="Wagner L."/>
            <person name="Wallis J."/>
            <person name="Wheeler R."/>
            <person name="Williams A."/>
            <person name="Wolf Y.I."/>
            <person name="Wolfe K.H."/>
            <person name="Yang S.P."/>
            <person name="Yeh R.F."/>
            <person name="Collins F."/>
            <person name="Guyer M.S."/>
            <person name="Peterson J."/>
            <person name="Felsenfeld A."/>
            <person name="Wetterstrand K.A."/>
            <person name="Patrinos A."/>
            <person name="Morgan M.J."/>
            <person name="de Jong P."/>
            <person name="Catanese J.J."/>
            <person name="Osoegawa K."/>
            <person name="Shizuya H."/>
            <person name="Choi S."/>
            <person name="Chen Y.J."/>
        </authorList>
    </citation>
    <scope>NUCLEOTIDE SEQUENCE [LARGE SCALE GENOMIC DNA]</scope>
</reference>
<organism evidence="1 2">
    <name type="scientific">Homo sapiens</name>
    <name type="common">Human</name>
    <dbReference type="NCBI Taxonomy" id="9606"/>
    <lineage>
        <taxon>Eukaryota</taxon>
        <taxon>Metazoa</taxon>
        <taxon>Chordata</taxon>
        <taxon>Craniata</taxon>
        <taxon>Vertebrata</taxon>
        <taxon>Euteleostomi</taxon>
        <taxon>Mammalia</taxon>
        <taxon>Eutheria</taxon>
        <taxon>Euarchontoglires</taxon>
        <taxon>Primates</taxon>
        <taxon>Haplorrhini</taxon>
        <taxon>Catarrhini</taxon>
        <taxon>Hominidae</taxon>
        <taxon>Homo</taxon>
    </lineage>
</organism>
<dbReference type="AlphaFoldDB" id="A0A3B3IUD3"/>
<evidence type="ECO:0000313" key="2">
    <source>
        <dbReference type="Proteomes" id="UP000005640"/>
    </source>
</evidence>
<reference evidence="1" key="5">
    <citation type="submission" date="2025-09" db="UniProtKB">
        <authorList>
            <consortium name="Ensembl"/>
        </authorList>
    </citation>
    <scope>IDENTIFICATION</scope>
</reference>
<dbReference type="HGNC" id="HGNC:31793">
    <property type="gene designation" value="DENND10"/>
</dbReference>
<dbReference type="ExpressionAtlas" id="A0A3B3IUD3">
    <property type="expression patterns" value="baseline and differential"/>
</dbReference>
<dbReference type="Proteomes" id="UP000005640">
    <property type="component" value="Chromosome 10"/>
</dbReference>
<keyword evidence="2" id="KW-1185">Reference proteome</keyword>
<dbReference type="EMBL" id="AL355598">
    <property type="status" value="NOT_ANNOTATED_CDS"/>
    <property type="molecule type" value="Genomic_DNA"/>
</dbReference>